<dbReference type="Pfam" id="PF13419">
    <property type="entry name" value="HAD_2"/>
    <property type="match status" value="1"/>
</dbReference>
<feature type="active site" description="Nucleophile" evidence="10">
    <location>
        <position position="7"/>
    </location>
</feature>
<comment type="similarity">
    <text evidence="4 10">Belongs to the HAD-like hydrolase superfamily. CbbY/CbbZ/Gph/YieH family.</text>
</comment>
<dbReference type="NCBIfam" id="TIGR01449">
    <property type="entry name" value="PGP_bact"/>
    <property type="match status" value="1"/>
</dbReference>
<dbReference type="GO" id="GO:0005829">
    <property type="term" value="C:cytosol"/>
    <property type="evidence" value="ECO:0007669"/>
    <property type="project" value="TreeGrafter"/>
</dbReference>
<evidence type="ECO:0000256" key="7">
    <source>
        <dbReference type="ARBA" id="ARBA00022801"/>
    </source>
</evidence>
<dbReference type="UniPathway" id="UPA00865">
    <property type="reaction ID" value="UER00834"/>
</dbReference>
<feature type="binding site" evidence="10">
    <location>
        <position position="9"/>
    </location>
    <ligand>
        <name>Mg(2+)</name>
        <dbReference type="ChEBI" id="CHEBI:18420"/>
    </ligand>
</feature>
<comment type="function">
    <text evidence="10">Specifically catalyzes the dephosphorylation of 2-phosphoglycolate. Is involved in the dissimilation of the intracellular 2-phosphoglycolate formed during the DNA repair of 3'-phosphoglycolate ends, a major class of DNA lesions induced by oxidative stress.</text>
</comment>
<sequence>MTAIIFDLDGTLVDSAPDIQAAANKMLASEGRAPLDLPTVIGFIGNGLPKLVERAMRARDLPMDRHADLSARTLAFYDAESTTRTRPYPGLDEALDTLKAQGFALGICTNKPAAPARDILARFDLARHFEVVIGGDTLPVKKPDPAPLRAAFAALGQDGLFVGDSEVDAETAERAHVPFLLFTEGYRKQPVEALPHLANFSQFNALPDLVAQALTRTAV</sequence>
<dbReference type="NCBIfam" id="TIGR01509">
    <property type="entry name" value="HAD-SF-IA-v3"/>
    <property type="match status" value="1"/>
</dbReference>
<evidence type="ECO:0000256" key="6">
    <source>
        <dbReference type="ARBA" id="ARBA00022723"/>
    </source>
</evidence>
<evidence type="ECO:0000256" key="3">
    <source>
        <dbReference type="ARBA" id="ARBA00004818"/>
    </source>
</evidence>
<comment type="catalytic activity">
    <reaction evidence="1 10">
        <text>2-phosphoglycolate + H2O = glycolate + phosphate</text>
        <dbReference type="Rhea" id="RHEA:14369"/>
        <dbReference type="ChEBI" id="CHEBI:15377"/>
        <dbReference type="ChEBI" id="CHEBI:29805"/>
        <dbReference type="ChEBI" id="CHEBI:43474"/>
        <dbReference type="ChEBI" id="CHEBI:58033"/>
        <dbReference type="EC" id="3.1.3.18"/>
    </reaction>
</comment>
<feature type="binding site" evidence="10">
    <location>
        <position position="7"/>
    </location>
    <ligand>
        <name>Mg(2+)</name>
        <dbReference type="ChEBI" id="CHEBI:18420"/>
    </ligand>
</feature>
<dbReference type="InterPro" id="IPR041492">
    <property type="entry name" value="HAD_2"/>
</dbReference>
<dbReference type="AlphaFoldDB" id="A0A4R5EXL0"/>
<dbReference type="NCBIfam" id="TIGR01549">
    <property type="entry name" value="HAD-SF-IA-v1"/>
    <property type="match status" value="1"/>
</dbReference>
<dbReference type="HAMAP" id="MF_00495">
    <property type="entry name" value="GPH_hydrolase_bact"/>
    <property type="match status" value="1"/>
</dbReference>
<protein>
    <recommendedName>
        <fullName evidence="5 10">Phosphoglycolate phosphatase</fullName>
        <shortName evidence="10">PGP</shortName>
        <shortName evidence="10">PGPase</shortName>
        <ecNumber evidence="5 10">3.1.3.18</ecNumber>
    </recommendedName>
</protein>
<evidence type="ECO:0000256" key="8">
    <source>
        <dbReference type="ARBA" id="ARBA00022842"/>
    </source>
</evidence>
<dbReference type="EMBL" id="SMFP01000003">
    <property type="protein sequence ID" value="TDE39755.1"/>
    <property type="molecule type" value="Genomic_DNA"/>
</dbReference>
<keyword evidence="7 10" id="KW-0378">Hydrolase</keyword>
<name>A0A4R5EXL0_9RHOB</name>
<dbReference type="GO" id="GO:0005975">
    <property type="term" value="P:carbohydrate metabolic process"/>
    <property type="evidence" value="ECO:0007669"/>
    <property type="project" value="InterPro"/>
</dbReference>
<evidence type="ECO:0000256" key="4">
    <source>
        <dbReference type="ARBA" id="ARBA00006171"/>
    </source>
</evidence>
<dbReference type="InterPro" id="IPR023198">
    <property type="entry name" value="PGP-like_dom2"/>
</dbReference>
<dbReference type="RefSeq" id="WP_132828009.1">
    <property type="nucleotide sequence ID" value="NZ_SMFP01000003.1"/>
</dbReference>
<dbReference type="GO" id="GO:0008967">
    <property type="term" value="F:phosphoglycolate phosphatase activity"/>
    <property type="evidence" value="ECO:0007669"/>
    <property type="project" value="UniProtKB-UniRule"/>
</dbReference>
<evidence type="ECO:0000256" key="9">
    <source>
        <dbReference type="ARBA" id="ARBA00023277"/>
    </source>
</evidence>
<dbReference type="SUPFAM" id="SSF56784">
    <property type="entry name" value="HAD-like"/>
    <property type="match status" value="1"/>
</dbReference>
<dbReference type="GO" id="GO:0006281">
    <property type="term" value="P:DNA repair"/>
    <property type="evidence" value="ECO:0007669"/>
    <property type="project" value="TreeGrafter"/>
</dbReference>
<dbReference type="Gene3D" id="3.40.50.1000">
    <property type="entry name" value="HAD superfamily/HAD-like"/>
    <property type="match status" value="1"/>
</dbReference>
<dbReference type="OrthoDB" id="9793014at2"/>
<dbReference type="InterPro" id="IPR050155">
    <property type="entry name" value="HAD-like_hydrolase_sf"/>
</dbReference>
<proteinExistence type="inferred from homology"/>
<feature type="binding site" evidence="10">
    <location>
        <position position="164"/>
    </location>
    <ligand>
        <name>Mg(2+)</name>
        <dbReference type="ChEBI" id="CHEBI:18420"/>
    </ligand>
</feature>
<dbReference type="InterPro" id="IPR023214">
    <property type="entry name" value="HAD_sf"/>
</dbReference>
<dbReference type="GO" id="GO:0046295">
    <property type="term" value="P:glycolate biosynthetic process"/>
    <property type="evidence" value="ECO:0007669"/>
    <property type="project" value="UniProtKB-UniRule"/>
</dbReference>
<keyword evidence="8 10" id="KW-0460">Magnesium</keyword>
<dbReference type="InterPro" id="IPR036412">
    <property type="entry name" value="HAD-like_sf"/>
</dbReference>
<evidence type="ECO:0000313" key="11">
    <source>
        <dbReference type="EMBL" id="TDE39755.1"/>
    </source>
</evidence>
<keyword evidence="6 10" id="KW-0479">Metal-binding</keyword>
<evidence type="ECO:0000256" key="10">
    <source>
        <dbReference type="HAMAP-Rule" id="MF_00495"/>
    </source>
</evidence>
<dbReference type="GO" id="GO:0046872">
    <property type="term" value="F:metal ion binding"/>
    <property type="evidence" value="ECO:0007669"/>
    <property type="project" value="UniProtKB-KW"/>
</dbReference>
<gene>
    <name evidence="11" type="primary">gph</name>
    <name evidence="11" type="ORF">E1B25_06815</name>
</gene>
<dbReference type="InterPro" id="IPR006439">
    <property type="entry name" value="HAD-SF_hydro_IA"/>
</dbReference>
<evidence type="ECO:0000256" key="2">
    <source>
        <dbReference type="ARBA" id="ARBA00001946"/>
    </source>
</evidence>
<keyword evidence="12" id="KW-1185">Reference proteome</keyword>
<dbReference type="SFLD" id="SFLDS00003">
    <property type="entry name" value="Haloacid_Dehalogenase"/>
    <property type="match status" value="1"/>
</dbReference>
<comment type="cofactor">
    <cofactor evidence="2 10">
        <name>Mg(2+)</name>
        <dbReference type="ChEBI" id="CHEBI:18420"/>
    </cofactor>
</comment>
<evidence type="ECO:0000313" key="12">
    <source>
        <dbReference type="Proteomes" id="UP000294662"/>
    </source>
</evidence>
<keyword evidence="9 10" id="KW-0119">Carbohydrate metabolism</keyword>
<comment type="caution">
    <text evidence="11">The sequence shown here is derived from an EMBL/GenBank/DDBJ whole genome shotgun (WGS) entry which is preliminary data.</text>
</comment>
<dbReference type="EC" id="3.1.3.18" evidence="5 10"/>
<evidence type="ECO:0000256" key="5">
    <source>
        <dbReference type="ARBA" id="ARBA00013078"/>
    </source>
</evidence>
<accession>A0A4R5EXL0</accession>
<comment type="pathway">
    <text evidence="3 10">Organic acid metabolism; glycolate biosynthesis; glycolate from 2-phosphoglycolate: step 1/1.</text>
</comment>
<evidence type="ECO:0000256" key="1">
    <source>
        <dbReference type="ARBA" id="ARBA00000830"/>
    </source>
</evidence>
<dbReference type="Proteomes" id="UP000294662">
    <property type="component" value="Unassembled WGS sequence"/>
</dbReference>
<dbReference type="SFLD" id="SFLDG01129">
    <property type="entry name" value="C1.5:_HAD__Beta-PGM__Phosphata"/>
    <property type="match status" value="1"/>
</dbReference>
<dbReference type="InterPro" id="IPR037512">
    <property type="entry name" value="PGPase_prok"/>
</dbReference>
<dbReference type="PRINTS" id="PR00413">
    <property type="entry name" value="HADHALOGNASE"/>
</dbReference>
<dbReference type="PANTHER" id="PTHR43434:SF1">
    <property type="entry name" value="PHOSPHOGLYCOLATE PHOSPHATASE"/>
    <property type="match status" value="1"/>
</dbReference>
<organism evidence="11 12">
    <name type="scientific">Antarcticimicrobium sediminis</name>
    <dbReference type="NCBI Taxonomy" id="2546227"/>
    <lineage>
        <taxon>Bacteria</taxon>
        <taxon>Pseudomonadati</taxon>
        <taxon>Pseudomonadota</taxon>
        <taxon>Alphaproteobacteria</taxon>
        <taxon>Rhodobacterales</taxon>
        <taxon>Paracoccaceae</taxon>
        <taxon>Antarcticimicrobium</taxon>
    </lineage>
</organism>
<dbReference type="PANTHER" id="PTHR43434">
    <property type="entry name" value="PHOSPHOGLYCOLATE PHOSPHATASE"/>
    <property type="match status" value="1"/>
</dbReference>
<dbReference type="Gene3D" id="1.10.150.240">
    <property type="entry name" value="Putative phosphatase, domain 2"/>
    <property type="match status" value="1"/>
</dbReference>
<reference evidence="11 12" key="1">
    <citation type="submission" date="2019-03" db="EMBL/GenBank/DDBJ databases">
        <authorList>
            <person name="Zhang S."/>
        </authorList>
    </citation>
    <scope>NUCLEOTIDE SEQUENCE [LARGE SCALE GENOMIC DNA]</scope>
    <source>
        <strain evidence="11 12">S4J41</strain>
    </source>
</reference>